<feature type="region of interest" description="Disordered" evidence="1">
    <location>
        <begin position="209"/>
        <end position="229"/>
    </location>
</feature>
<accession>A0A7R8H2Z4</accession>
<gene>
    <name evidence="2" type="ORF">LSAA_3868</name>
</gene>
<name>A0A7R8H2Z4_LEPSM</name>
<evidence type="ECO:0000313" key="3">
    <source>
        <dbReference type="Proteomes" id="UP000675881"/>
    </source>
</evidence>
<sequence>MPDFRRIVCPNSKGISIPNQICHGKEGDCRRHSGFFAETKARTSYFVSVSGASQRLQDSSAIIFPSNVAYLQNLGSNLPLNLIEPMPINNIRLDQIEPDRPMFTANGFSVKDLSTTGGVMSLKLRNRRQQKCEQFKYIRRLQRFRCVRFEKTREENIINIYQRSGFSFLHEGFSFIDLLKKPLNFLTKSKSSSSSNSFLPDTFVQTGGSILKSLDPTNGVKQEKNYSSS</sequence>
<dbReference type="Proteomes" id="UP000675881">
    <property type="component" value="Chromosome 13"/>
</dbReference>
<reference evidence="2" key="1">
    <citation type="submission" date="2021-02" db="EMBL/GenBank/DDBJ databases">
        <authorList>
            <person name="Bekaert M."/>
        </authorList>
    </citation>
    <scope>NUCLEOTIDE SEQUENCE</scope>
    <source>
        <strain evidence="2">IoA-00</strain>
    </source>
</reference>
<dbReference type="EMBL" id="HG994592">
    <property type="protein sequence ID" value="CAF2832501.1"/>
    <property type="molecule type" value="Genomic_DNA"/>
</dbReference>
<evidence type="ECO:0000256" key="1">
    <source>
        <dbReference type="SAM" id="MobiDB-lite"/>
    </source>
</evidence>
<protein>
    <submittedName>
        <fullName evidence="2">(salmon louse) hypothetical protein</fullName>
    </submittedName>
</protein>
<dbReference type="AlphaFoldDB" id="A0A7R8H2Z4"/>
<feature type="compositionally biased region" description="Polar residues" evidence="1">
    <location>
        <begin position="215"/>
        <end position="229"/>
    </location>
</feature>
<organism evidence="2 3">
    <name type="scientific">Lepeophtheirus salmonis</name>
    <name type="common">Salmon louse</name>
    <name type="synonym">Caligus salmonis</name>
    <dbReference type="NCBI Taxonomy" id="72036"/>
    <lineage>
        <taxon>Eukaryota</taxon>
        <taxon>Metazoa</taxon>
        <taxon>Ecdysozoa</taxon>
        <taxon>Arthropoda</taxon>
        <taxon>Crustacea</taxon>
        <taxon>Multicrustacea</taxon>
        <taxon>Hexanauplia</taxon>
        <taxon>Copepoda</taxon>
        <taxon>Siphonostomatoida</taxon>
        <taxon>Caligidae</taxon>
        <taxon>Lepeophtheirus</taxon>
    </lineage>
</organism>
<evidence type="ECO:0000313" key="2">
    <source>
        <dbReference type="EMBL" id="CAF2832501.1"/>
    </source>
</evidence>
<proteinExistence type="predicted"/>
<keyword evidence="3" id="KW-1185">Reference proteome</keyword>